<feature type="chain" id="PRO_5023009579" description="Peptidase M43 pregnancy-associated plasma-A domain-containing protein" evidence="9">
    <location>
        <begin position="21"/>
        <end position="965"/>
    </location>
</feature>
<evidence type="ECO:0000256" key="4">
    <source>
        <dbReference type="ARBA" id="ARBA00022729"/>
    </source>
</evidence>
<dbReference type="PANTHER" id="PTHR47466:SF1">
    <property type="entry name" value="METALLOPROTEASE MEP1 (AFU_ORTHOLOGUE AFUA_1G07730)-RELATED"/>
    <property type="match status" value="1"/>
</dbReference>
<keyword evidence="2" id="KW-0645">Protease</keyword>
<evidence type="ECO:0000256" key="5">
    <source>
        <dbReference type="ARBA" id="ARBA00022801"/>
    </source>
</evidence>
<dbReference type="RefSeq" id="WP_133356790.1">
    <property type="nucleotide sequence ID" value="NZ_SMZJ02000006.1"/>
</dbReference>
<evidence type="ECO:0000313" key="12">
    <source>
        <dbReference type="Proteomes" id="UP000295814"/>
    </source>
</evidence>
<sequence length="965" mass="108972">MKLKYIYGIVVLFTSWIATAQTFQDNVTNETIGDFPSQWDIVGGMATVNQQDGYKYIGFRSGGIIKPIVNNQTNNYLNGDFTVEFDVFFDKTSSLYGQGFQLRLWDGAYGYEKNGIRYKPFMIYRDGLETDWNHPEMGSAKNHLKEFQTLEPVWRHAKVECIKGKLKVLLDDQMVLFLPRFKMQPTMVSIGGAVNDSRFDANIGFTNFTITNILPQTEVVMLVDKETDAVIDINLLSNIKNNTALQESYSNTVAYLGSITGNYKLRPVDLADVKKPINVDVDAYGKYKVMPAKEAQLVFDFDTKYETKKLGITPTQTIVANQQSWLGNYFESNTTLPLTFHELVLENGTLKLIGETEKNLSASSVNDDGPCSAKPTEEQLRILADSTSLYNQRLQYIKNYSFDQLRGLPSVEYLNNLSINQLSLSSKSDFSTIPTAVHIVRKSDKTGGISRKELIESFKRANNLLEPYGLYVHINNLNYIDDTTVLNTKLNDSTDANGNGHADYLEILDIPDRDLDYVLNIYFTENSYTSWARFPNKGYENQHILMRNGQAKNASTLTHELGHWFSLLHTHETARGDERVDGKNCKSSGDLCCDTPADPNLSGLVTNCVYTGTETDSKNTDYKPDTSNIMSYSEAECRNNFTDEQIARIYSAYLGMKNDRGYNFKINRKIGQELESINYNAGWAAREAFELGPNKFMIYFNDLNNAIAIYSVDKNGKTGSQVAYKEFRGNISFIGINNISTKSYALFMDYGTGQLGIIKLNDNGSLGSAQAYQLPTNYTNAYITAYPKRFLMLKSNSGTITTYSLESDGRLGSKLQESQLNFNNLELLSFGNYTFGYNKSDGFIRKLIIKSDGRIGIDTATRKDIGGQWNVICNVAQTDSKNDSMTSIMALNSNTGQLMQYGFEDGKILDDWYDSYKLSANFTSGFDYLTPYYIINNGRLHYYVTISNSEKGEVKTYYLNNYMQN</sequence>
<keyword evidence="5" id="KW-0378">Hydrolase</keyword>
<name>A0A562YC05_9FLAO</name>
<keyword evidence="4 9" id="KW-0732">Signal</keyword>
<dbReference type="GO" id="GO:0046872">
    <property type="term" value="F:metal ion binding"/>
    <property type="evidence" value="ECO:0007669"/>
    <property type="project" value="UniProtKB-KW"/>
</dbReference>
<organism evidence="11 12">
    <name type="scientific">Seonamhaeicola sediminis</name>
    <dbReference type="NCBI Taxonomy" id="2528206"/>
    <lineage>
        <taxon>Bacteria</taxon>
        <taxon>Pseudomonadati</taxon>
        <taxon>Bacteroidota</taxon>
        <taxon>Flavobacteriia</taxon>
        <taxon>Flavobacteriales</taxon>
        <taxon>Flavobacteriaceae</taxon>
    </lineage>
</organism>
<evidence type="ECO:0000256" key="9">
    <source>
        <dbReference type="SAM" id="SignalP"/>
    </source>
</evidence>
<dbReference type="InterPro" id="IPR024079">
    <property type="entry name" value="MetalloPept_cat_dom_sf"/>
</dbReference>
<keyword evidence="3" id="KW-0479">Metal-binding</keyword>
<keyword evidence="6" id="KW-0862">Zinc</keyword>
<keyword evidence="12" id="KW-1185">Reference proteome</keyword>
<dbReference type="GO" id="GO:0008237">
    <property type="term" value="F:metallopeptidase activity"/>
    <property type="evidence" value="ECO:0007669"/>
    <property type="project" value="UniProtKB-KW"/>
</dbReference>
<evidence type="ECO:0000256" key="7">
    <source>
        <dbReference type="ARBA" id="ARBA00023049"/>
    </source>
</evidence>
<gene>
    <name evidence="11" type="ORF">E1J38_011695</name>
</gene>
<dbReference type="PANTHER" id="PTHR47466">
    <property type="match status" value="1"/>
</dbReference>
<dbReference type="Proteomes" id="UP000295814">
    <property type="component" value="Unassembled WGS sequence"/>
</dbReference>
<evidence type="ECO:0000313" key="11">
    <source>
        <dbReference type="EMBL" id="TWO32032.1"/>
    </source>
</evidence>
<dbReference type="EMBL" id="SMZJ02000006">
    <property type="protein sequence ID" value="TWO32032.1"/>
    <property type="molecule type" value="Genomic_DNA"/>
</dbReference>
<dbReference type="OrthoDB" id="6278496at2"/>
<accession>A0A562YC05</accession>
<evidence type="ECO:0000256" key="3">
    <source>
        <dbReference type="ARBA" id="ARBA00022723"/>
    </source>
</evidence>
<comment type="caution">
    <text evidence="11">The sequence shown here is derived from an EMBL/GenBank/DDBJ whole genome shotgun (WGS) entry which is preliminary data.</text>
</comment>
<keyword evidence="8" id="KW-1015">Disulfide bond</keyword>
<dbReference type="Pfam" id="PF05572">
    <property type="entry name" value="Peptidase_M43"/>
    <property type="match status" value="1"/>
</dbReference>
<dbReference type="SUPFAM" id="SSF55486">
    <property type="entry name" value="Metalloproteases ('zincins'), catalytic domain"/>
    <property type="match status" value="1"/>
</dbReference>
<evidence type="ECO:0000256" key="8">
    <source>
        <dbReference type="ARBA" id="ARBA00023157"/>
    </source>
</evidence>
<dbReference type="GO" id="GO:0006508">
    <property type="term" value="P:proteolysis"/>
    <property type="evidence" value="ECO:0007669"/>
    <property type="project" value="UniProtKB-KW"/>
</dbReference>
<dbReference type="Gene3D" id="3.40.390.10">
    <property type="entry name" value="Collagenase (Catalytic Domain)"/>
    <property type="match status" value="1"/>
</dbReference>
<evidence type="ECO:0000256" key="6">
    <source>
        <dbReference type="ARBA" id="ARBA00022833"/>
    </source>
</evidence>
<keyword evidence="7" id="KW-0482">Metalloprotease</keyword>
<evidence type="ECO:0000256" key="2">
    <source>
        <dbReference type="ARBA" id="ARBA00022670"/>
    </source>
</evidence>
<proteinExistence type="inferred from homology"/>
<protein>
    <recommendedName>
        <fullName evidence="10">Peptidase M43 pregnancy-associated plasma-A domain-containing protein</fullName>
    </recommendedName>
</protein>
<comment type="similarity">
    <text evidence="1">Belongs to the peptidase M43B family.</text>
</comment>
<feature type="domain" description="Peptidase M43 pregnancy-associated plasma-A" evidence="10">
    <location>
        <begin position="539"/>
        <end position="650"/>
    </location>
</feature>
<evidence type="ECO:0000259" key="10">
    <source>
        <dbReference type="Pfam" id="PF05572"/>
    </source>
</evidence>
<feature type="signal peptide" evidence="9">
    <location>
        <begin position="1"/>
        <end position="20"/>
    </location>
</feature>
<reference evidence="11 12" key="1">
    <citation type="submission" date="2019-07" db="EMBL/GenBank/DDBJ databases">
        <title>Seonamhaeicola sp. W255 draft genome.</title>
        <authorList>
            <person name="Zhang X.-Y."/>
            <person name="Zhang R."/>
            <person name="Zhong Y.-L."/>
            <person name="Du Z.-J."/>
        </authorList>
    </citation>
    <scope>NUCLEOTIDE SEQUENCE [LARGE SCALE GENOMIC DNA]</scope>
    <source>
        <strain evidence="11 12">W255</strain>
    </source>
</reference>
<dbReference type="AlphaFoldDB" id="A0A562YC05"/>
<dbReference type="InterPro" id="IPR008754">
    <property type="entry name" value="Peptidase_M43"/>
</dbReference>
<evidence type="ECO:0000256" key="1">
    <source>
        <dbReference type="ARBA" id="ARBA00008721"/>
    </source>
</evidence>